<comment type="caution">
    <text evidence="1">The sequence shown here is derived from an EMBL/GenBank/DDBJ whole genome shotgun (WGS) entry which is preliminary data.</text>
</comment>
<organism evidence="1 2">
    <name type="scientific">Coemansia nantahalensis</name>
    <dbReference type="NCBI Taxonomy" id="2789366"/>
    <lineage>
        <taxon>Eukaryota</taxon>
        <taxon>Fungi</taxon>
        <taxon>Fungi incertae sedis</taxon>
        <taxon>Zoopagomycota</taxon>
        <taxon>Kickxellomycotina</taxon>
        <taxon>Kickxellomycetes</taxon>
        <taxon>Kickxellales</taxon>
        <taxon>Kickxellaceae</taxon>
        <taxon>Coemansia</taxon>
    </lineage>
</organism>
<evidence type="ECO:0000313" key="2">
    <source>
        <dbReference type="Proteomes" id="UP001140234"/>
    </source>
</evidence>
<feature type="non-terminal residue" evidence="1">
    <location>
        <position position="352"/>
    </location>
</feature>
<feature type="non-terminal residue" evidence="1">
    <location>
        <position position="1"/>
    </location>
</feature>
<accession>A0ACC1JYN1</accession>
<reference evidence="1" key="1">
    <citation type="submission" date="2022-07" db="EMBL/GenBank/DDBJ databases">
        <title>Phylogenomic reconstructions and comparative analyses of Kickxellomycotina fungi.</title>
        <authorList>
            <person name="Reynolds N.K."/>
            <person name="Stajich J.E."/>
            <person name="Barry K."/>
            <person name="Grigoriev I.V."/>
            <person name="Crous P."/>
            <person name="Smith M.E."/>
        </authorList>
    </citation>
    <scope>NUCLEOTIDE SEQUENCE</scope>
    <source>
        <strain evidence="1">CBS 109366</strain>
    </source>
</reference>
<proteinExistence type="predicted"/>
<dbReference type="EMBL" id="JANBUJ010000871">
    <property type="protein sequence ID" value="KAJ2769752.1"/>
    <property type="molecule type" value="Genomic_DNA"/>
</dbReference>
<gene>
    <name evidence="1" type="primary">GAT1</name>
    <name evidence="1" type="ORF">IWQ57_002970</name>
</gene>
<keyword evidence="2" id="KW-1185">Reference proteome</keyword>
<sequence>PPSLTAVPTTNPLMLPGSGYGPAEADPDPIASFYSALGLMATSPVTAAPFTPFFPPRPPPQHRPQPQPQPQGLNPSAAAALASQLARHQLSTAELAAQTTSPLSAAAAIPALVSRPAAAGPASTHGPAGLAASGSLSAPVSARGPGGSSDPQGRMQAAATVGSDALQMLYFSQLASKAAGMQHPPPIVATKSAADVLGRADPAAAIYRRMIPDAMPATIDPSAITDHHPHHEPRPATVAKPPATARRRTVAAASAADLAPTKRNNSEPALAHSPPKRARAAAGERPPAAGAGAGDKGGTPVCTNCATTTTPLWRRDPDGQPLCNACGLFFKLHGVTRPLSLKTNVIKKRNRA</sequence>
<protein>
    <submittedName>
        <fullName evidence="1">Sodium- and chloride-dependent GABA transporter 1</fullName>
    </submittedName>
</protein>
<dbReference type="Proteomes" id="UP001140234">
    <property type="component" value="Unassembled WGS sequence"/>
</dbReference>
<name>A0ACC1JYN1_9FUNG</name>
<evidence type="ECO:0000313" key="1">
    <source>
        <dbReference type="EMBL" id="KAJ2769752.1"/>
    </source>
</evidence>